<proteinExistence type="inferred from homology"/>
<dbReference type="Pfam" id="PF07732">
    <property type="entry name" value="Cu-oxidase_3"/>
    <property type="match status" value="1"/>
</dbReference>
<dbReference type="InterPro" id="IPR008972">
    <property type="entry name" value="Cupredoxin"/>
</dbReference>
<dbReference type="InterPro" id="IPR001117">
    <property type="entry name" value="Cu-oxidase_2nd"/>
</dbReference>
<evidence type="ECO:0000256" key="4">
    <source>
        <dbReference type="ARBA" id="ARBA00023008"/>
    </source>
</evidence>
<accession>A0AAN7W8E6</accession>
<evidence type="ECO:0000256" key="1">
    <source>
        <dbReference type="ARBA" id="ARBA00010609"/>
    </source>
</evidence>
<keyword evidence="3" id="KW-0560">Oxidoreductase</keyword>
<dbReference type="Pfam" id="PF00394">
    <property type="entry name" value="Cu-oxidase"/>
    <property type="match status" value="1"/>
</dbReference>
<dbReference type="Gene3D" id="2.60.40.420">
    <property type="entry name" value="Cupredoxins - blue copper proteins"/>
    <property type="match status" value="3"/>
</dbReference>
<dbReference type="SUPFAM" id="SSF49503">
    <property type="entry name" value="Cupredoxins"/>
    <property type="match status" value="3"/>
</dbReference>
<evidence type="ECO:0000256" key="2">
    <source>
        <dbReference type="ARBA" id="ARBA00022723"/>
    </source>
</evidence>
<protein>
    <recommendedName>
        <fullName evidence="12">Laccase</fullName>
    </recommendedName>
</protein>
<dbReference type="PANTHER" id="PTHR11709:SF394">
    <property type="entry name" value="FI03373P-RELATED"/>
    <property type="match status" value="1"/>
</dbReference>
<dbReference type="InterPro" id="IPR033138">
    <property type="entry name" value="Cu_oxidase_CS"/>
</dbReference>
<feature type="domain" description="Plastocyanin-like" evidence="7">
    <location>
        <begin position="237"/>
        <end position="367"/>
    </location>
</feature>
<dbReference type="InterPro" id="IPR011706">
    <property type="entry name" value="Cu-oxidase_C"/>
</dbReference>
<dbReference type="CDD" id="cd04205">
    <property type="entry name" value="CuRO_2_LCC_like"/>
    <property type="match status" value="1"/>
</dbReference>
<organism evidence="10 11">
    <name type="scientific">Elasticomyces elasticus</name>
    <dbReference type="NCBI Taxonomy" id="574655"/>
    <lineage>
        <taxon>Eukaryota</taxon>
        <taxon>Fungi</taxon>
        <taxon>Dikarya</taxon>
        <taxon>Ascomycota</taxon>
        <taxon>Pezizomycotina</taxon>
        <taxon>Dothideomycetes</taxon>
        <taxon>Dothideomycetidae</taxon>
        <taxon>Mycosphaerellales</taxon>
        <taxon>Teratosphaeriaceae</taxon>
        <taxon>Elasticomyces</taxon>
    </lineage>
</organism>
<evidence type="ECO:0000259" key="9">
    <source>
        <dbReference type="Pfam" id="PF07732"/>
    </source>
</evidence>
<dbReference type="InterPro" id="IPR011707">
    <property type="entry name" value="Cu-oxidase-like_N"/>
</dbReference>
<dbReference type="InterPro" id="IPR002355">
    <property type="entry name" value="Cu_oxidase_Cu_BS"/>
</dbReference>
<comment type="similarity">
    <text evidence="1">Belongs to the multicopper oxidase family.</text>
</comment>
<feature type="compositionally biased region" description="Acidic residues" evidence="5">
    <location>
        <begin position="1"/>
        <end position="11"/>
    </location>
</feature>
<evidence type="ECO:0000313" key="10">
    <source>
        <dbReference type="EMBL" id="KAK5699133.1"/>
    </source>
</evidence>
<keyword evidence="4" id="KW-0186">Copper</keyword>
<evidence type="ECO:0000259" key="7">
    <source>
        <dbReference type="Pfam" id="PF00394"/>
    </source>
</evidence>
<keyword evidence="6" id="KW-0812">Transmembrane</keyword>
<evidence type="ECO:0000256" key="3">
    <source>
        <dbReference type="ARBA" id="ARBA00023002"/>
    </source>
</evidence>
<evidence type="ECO:0008006" key="12">
    <source>
        <dbReference type="Google" id="ProtNLM"/>
    </source>
</evidence>
<dbReference type="Pfam" id="PF07731">
    <property type="entry name" value="Cu-oxidase_2"/>
    <property type="match status" value="1"/>
</dbReference>
<keyword evidence="2" id="KW-0479">Metal-binding</keyword>
<feature type="compositionally biased region" description="Polar residues" evidence="5">
    <location>
        <begin position="24"/>
        <end position="37"/>
    </location>
</feature>
<evidence type="ECO:0000259" key="8">
    <source>
        <dbReference type="Pfam" id="PF07731"/>
    </source>
</evidence>
<gene>
    <name evidence="10" type="ORF">LTR97_006782</name>
</gene>
<feature type="domain" description="Plastocyanin-like" evidence="8">
    <location>
        <begin position="470"/>
        <end position="603"/>
    </location>
</feature>
<keyword evidence="6" id="KW-0472">Membrane</keyword>
<dbReference type="PANTHER" id="PTHR11709">
    <property type="entry name" value="MULTI-COPPER OXIDASE"/>
    <property type="match status" value="1"/>
</dbReference>
<dbReference type="PROSITE" id="PS00080">
    <property type="entry name" value="MULTICOPPER_OXIDASE2"/>
    <property type="match status" value="1"/>
</dbReference>
<keyword evidence="6" id="KW-1133">Transmembrane helix</keyword>
<feature type="region of interest" description="Disordered" evidence="5">
    <location>
        <begin position="1"/>
        <end position="37"/>
    </location>
</feature>
<dbReference type="GO" id="GO:0016491">
    <property type="term" value="F:oxidoreductase activity"/>
    <property type="evidence" value="ECO:0007669"/>
    <property type="project" value="UniProtKB-KW"/>
</dbReference>
<dbReference type="InterPro" id="IPR045087">
    <property type="entry name" value="Cu-oxidase_fam"/>
</dbReference>
<dbReference type="PROSITE" id="PS00079">
    <property type="entry name" value="MULTICOPPER_OXIDASE1"/>
    <property type="match status" value="1"/>
</dbReference>
<evidence type="ECO:0000313" key="11">
    <source>
        <dbReference type="Proteomes" id="UP001310594"/>
    </source>
</evidence>
<comment type="caution">
    <text evidence="10">The sequence shown here is derived from an EMBL/GenBank/DDBJ whole genome shotgun (WGS) entry which is preliminary data.</text>
</comment>
<dbReference type="CDD" id="cd13910">
    <property type="entry name" value="CuRO_3_MCO_like_4"/>
    <property type="match status" value="1"/>
</dbReference>
<dbReference type="GO" id="GO:0005507">
    <property type="term" value="F:copper ion binding"/>
    <property type="evidence" value="ECO:0007669"/>
    <property type="project" value="InterPro"/>
</dbReference>
<feature type="transmembrane region" description="Helical" evidence="6">
    <location>
        <begin position="42"/>
        <end position="60"/>
    </location>
</feature>
<dbReference type="AlphaFoldDB" id="A0AAN7W8E6"/>
<sequence>MVREVGDEEEEEKKMARRWKKLSSHSTDATPATTRQGSTRRVLLLTTASIAVFLLVLAQLRAWPWRRVHGLTIHEEVSISPWDAVRLHPEDHAYRLPTVIEHNWTISTGFRRPDGVLKQVYLVNDAFPGPTLELRSGDRLIVNVYNALPNNEGVSIHWHGLLMRGANDQDGAVGITQDAIPGGQMLTYKFTVSNEQSGTFWYHAHSAVQRADGLFGGLIVHEPADFARKASTEPTNEYLLLLQDYYHRSAVEALDFYMHLGSFGNEPVPNAILVNGLGTFECSNIVPARPVDCEARPSGVPALRLDRSKKTIFRVINVGAYAGVSLSMVGGVMQVLALDGGNRVIAKATHSAGVLYPGERVDLLIEPLSAAASGEAYLQLELDTTNFKYPNPTLNPLQRVPVRWHGMAHPGIAVGLPHTHVNIQELKALHDVSNLMPAKADMTFVLYAMTQKLAHLKNVPHGFINNTYWEPQSPPLISLDRTQYDKQQFVINIPFIPDAPLWVDIVLNNLDEEGHPFHLHGHDLWVLATHSSSYNWGSFNPFGDAEPPGGPYNLVDPVKKDTVLIPRRGYAVLRLRADNPGIWLLHCHVLWHMASGMAMAFEVS</sequence>
<dbReference type="EMBL" id="JAVRQU010000009">
    <property type="protein sequence ID" value="KAK5699133.1"/>
    <property type="molecule type" value="Genomic_DNA"/>
</dbReference>
<name>A0AAN7W8E6_9PEZI</name>
<evidence type="ECO:0000256" key="5">
    <source>
        <dbReference type="SAM" id="MobiDB-lite"/>
    </source>
</evidence>
<evidence type="ECO:0000256" key="6">
    <source>
        <dbReference type="SAM" id="Phobius"/>
    </source>
</evidence>
<dbReference type="Proteomes" id="UP001310594">
    <property type="component" value="Unassembled WGS sequence"/>
</dbReference>
<feature type="domain" description="Plastocyanin-like" evidence="9">
    <location>
        <begin position="112"/>
        <end position="224"/>
    </location>
</feature>
<reference evidence="10" key="1">
    <citation type="submission" date="2023-08" db="EMBL/GenBank/DDBJ databases">
        <title>Black Yeasts Isolated from many extreme environments.</title>
        <authorList>
            <person name="Coleine C."/>
            <person name="Stajich J.E."/>
            <person name="Selbmann L."/>
        </authorList>
    </citation>
    <scope>NUCLEOTIDE SEQUENCE</scope>
    <source>
        <strain evidence="10">CCFEE 5810</strain>
    </source>
</reference>